<evidence type="ECO:0000313" key="2">
    <source>
        <dbReference type="Proteomes" id="UP000809273"/>
    </source>
</evidence>
<proteinExistence type="predicted"/>
<gene>
    <name evidence="1" type="ORF">JW984_15170</name>
</gene>
<evidence type="ECO:0000313" key="1">
    <source>
        <dbReference type="EMBL" id="MBN1574536.1"/>
    </source>
</evidence>
<accession>A0A9D8KGX1</accession>
<dbReference type="Proteomes" id="UP000809273">
    <property type="component" value="Unassembled WGS sequence"/>
</dbReference>
<name>A0A9D8KGX1_9DELT</name>
<protein>
    <submittedName>
        <fullName evidence="1">Uncharacterized protein</fullName>
    </submittedName>
</protein>
<reference evidence="1" key="2">
    <citation type="submission" date="2021-01" db="EMBL/GenBank/DDBJ databases">
        <authorList>
            <person name="Hahn C.R."/>
            <person name="Youssef N.H."/>
            <person name="Elshahed M."/>
        </authorList>
    </citation>
    <scope>NUCLEOTIDE SEQUENCE</scope>
    <source>
        <strain evidence="1">Zod_Metabat.24</strain>
    </source>
</reference>
<dbReference type="EMBL" id="JAFGIX010000082">
    <property type="protein sequence ID" value="MBN1574536.1"/>
    <property type="molecule type" value="Genomic_DNA"/>
</dbReference>
<organism evidence="1 2">
    <name type="scientific">Candidatus Zymogenus saltonus</name>
    <dbReference type="NCBI Taxonomy" id="2844893"/>
    <lineage>
        <taxon>Bacteria</taxon>
        <taxon>Deltaproteobacteria</taxon>
        <taxon>Candidatus Zymogenia</taxon>
        <taxon>Candidatus Zymogeniales</taxon>
        <taxon>Candidatus Zymogenaceae</taxon>
        <taxon>Candidatus Zymogenus</taxon>
    </lineage>
</organism>
<comment type="caution">
    <text evidence="1">The sequence shown here is derived from an EMBL/GenBank/DDBJ whole genome shotgun (WGS) entry which is preliminary data.</text>
</comment>
<dbReference type="AlphaFoldDB" id="A0A9D8KGX1"/>
<reference evidence="1" key="1">
    <citation type="journal article" date="2021" name="Environ. Microbiol.">
        <title>Genomic characterization of three novel Desulfobacterota classes expand the metabolic and phylogenetic diversity of the phylum.</title>
        <authorList>
            <person name="Murphy C.L."/>
            <person name="Biggerstaff J."/>
            <person name="Eichhorn A."/>
            <person name="Ewing E."/>
            <person name="Shahan R."/>
            <person name="Soriano D."/>
            <person name="Stewart S."/>
            <person name="VanMol K."/>
            <person name="Walker R."/>
            <person name="Walters P."/>
            <person name="Elshahed M.S."/>
            <person name="Youssef N.H."/>
        </authorList>
    </citation>
    <scope>NUCLEOTIDE SEQUENCE</scope>
    <source>
        <strain evidence="1">Zod_Metabat.24</strain>
    </source>
</reference>
<sequence length="153" mass="17236">MPGKYAKRTEVPISKTKGEIEGLLEKYGAAGVNMGQLTKDGKTMALIQFVMNNLMVRIAFRLPEESEFSKTRTGQRRNKRLVEAECKRERKRIWRAVLLVIKAKLEAVESNITTFEEEFLSFLVLPDGQRVGDLVIPRLASGELPMLTEGPGQ</sequence>